<evidence type="ECO:0000256" key="14">
    <source>
        <dbReference type="ARBA" id="ARBA00023288"/>
    </source>
</evidence>
<evidence type="ECO:0000256" key="11">
    <source>
        <dbReference type="ARBA" id="ARBA00023136"/>
    </source>
</evidence>
<feature type="domain" description="CFEM" evidence="18">
    <location>
        <begin position="139"/>
        <end position="251"/>
    </location>
</feature>
<reference evidence="19 20" key="1">
    <citation type="journal article" date="2016" name="PLoS Pathog.">
        <title>Biosynthesis of antibiotic leucinostatins in bio-control fungus Purpureocillium lilacinum and their inhibition on phytophthora revealed by genome mining.</title>
        <authorList>
            <person name="Wang G."/>
            <person name="Liu Z."/>
            <person name="Lin R."/>
            <person name="Li E."/>
            <person name="Mao Z."/>
            <person name="Ling J."/>
            <person name="Yang Y."/>
            <person name="Yin W.B."/>
            <person name="Xie B."/>
        </authorList>
    </citation>
    <scope>NUCLEOTIDE SEQUENCE [LARGE SCALE GENOMIC DNA]</scope>
    <source>
        <strain evidence="19">170</strain>
    </source>
</reference>
<protein>
    <submittedName>
        <fullName evidence="19">CFEM domain-containing protein</fullName>
    </submittedName>
</protein>
<dbReference type="GO" id="GO:0005886">
    <property type="term" value="C:plasma membrane"/>
    <property type="evidence" value="ECO:0007669"/>
    <property type="project" value="UniProtKB-SubCell"/>
</dbReference>
<dbReference type="InterPro" id="IPR008427">
    <property type="entry name" value="Extracellular_membr_CFEM_dom"/>
</dbReference>
<evidence type="ECO:0000256" key="16">
    <source>
        <dbReference type="SAM" id="MobiDB-lite"/>
    </source>
</evidence>
<dbReference type="SMART" id="SM00747">
    <property type="entry name" value="CFEM"/>
    <property type="match status" value="3"/>
</dbReference>
<keyword evidence="20" id="KW-1185">Reference proteome</keyword>
<keyword evidence="12 15" id="KW-1015">Disulfide bond</keyword>
<dbReference type="GO" id="GO:0005576">
    <property type="term" value="C:extracellular region"/>
    <property type="evidence" value="ECO:0007669"/>
    <property type="project" value="UniProtKB-SubCell"/>
</dbReference>
<dbReference type="STRING" id="1380566.A0A179FXP4"/>
<keyword evidence="14" id="KW-0449">Lipoprotein</keyword>
<feature type="binding site" description="axial binding residue" evidence="15">
    <location>
        <position position="303"/>
    </location>
    <ligand>
        <name>heme</name>
        <dbReference type="ChEBI" id="CHEBI:30413"/>
    </ligand>
    <ligandPart>
        <name>Fe</name>
        <dbReference type="ChEBI" id="CHEBI:18248"/>
    </ligandPart>
</feature>
<feature type="compositionally biased region" description="Low complexity" evidence="16">
    <location>
        <begin position="241"/>
        <end position="259"/>
    </location>
</feature>
<organism evidence="19 20">
    <name type="scientific">Pochonia chlamydosporia 170</name>
    <dbReference type="NCBI Taxonomy" id="1380566"/>
    <lineage>
        <taxon>Eukaryota</taxon>
        <taxon>Fungi</taxon>
        <taxon>Dikarya</taxon>
        <taxon>Ascomycota</taxon>
        <taxon>Pezizomycotina</taxon>
        <taxon>Sordariomycetes</taxon>
        <taxon>Hypocreomycetidae</taxon>
        <taxon>Hypocreales</taxon>
        <taxon>Clavicipitaceae</taxon>
        <taxon>Pochonia</taxon>
    </lineage>
</organism>
<keyword evidence="8 15" id="KW-0479">Metal-binding</keyword>
<keyword evidence="10 15" id="KW-0408">Iron</keyword>
<feature type="chain" id="PRO_5008102170" evidence="17">
    <location>
        <begin position="19"/>
        <end position="428"/>
    </location>
</feature>
<accession>A0A179FXP4</accession>
<keyword evidence="5" id="KW-0964">Secreted</keyword>
<feature type="region of interest" description="Disordered" evidence="16">
    <location>
        <begin position="357"/>
        <end position="402"/>
    </location>
</feature>
<feature type="disulfide bond" evidence="15">
    <location>
        <begin position="181"/>
        <end position="188"/>
    </location>
</feature>
<dbReference type="GeneID" id="28846164"/>
<dbReference type="PROSITE" id="PS52012">
    <property type="entry name" value="CFEM"/>
    <property type="match status" value="3"/>
</dbReference>
<keyword evidence="11" id="KW-0472">Membrane</keyword>
<evidence type="ECO:0000256" key="17">
    <source>
        <dbReference type="SAM" id="SignalP"/>
    </source>
</evidence>
<evidence type="ECO:0000256" key="3">
    <source>
        <dbReference type="ARBA" id="ARBA00010031"/>
    </source>
</evidence>
<feature type="signal peptide" evidence="17">
    <location>
        <begin position="1"/>
        <end position="18"/>
    </location>
</feature>
<comment type="caution">
    <text evidence="19">The sequence shown here is derived from an EMBL/GenBank/DDBJ whole genome shotgun (WGS) entry which is preliminary data.</text>
</comment>
<dbReference type="GO" id="GO:0098552">
    <property type="term" value="C:side of membrane"/>
    <property type="evidence" value="ECO:0007669"/>
    <property type="project" value="UniProtKB-KW"/>
</dbReference>
<dbReference type="InterPro" id="IPR051735">
    <property type="entry name" value="CFEM_domain"/>
</dbReference>
<dbReference type="Proteomes" id="UP000078397">
    <property type="component" value="Unassembled WGS sequence"/>
</dbReference>
<feature type="disulfide bond" evidence="15">
    <location>
        <begin position="299"/>
        <end position="306"/>
    </location>
</feature>
<evidence type="ECO:0000256" key="15">
    <source>
        <dbReference type="PROSITE-ProRule" id="PRU01356"/>
    </source>
</evidence>
<evidence type="ECO:0000256" key="5">
    <source>
        <dbReference type="ARBA" id="ARBA00022525"/>
    </source>
</evidence>
<keyword evidence="4" id="KW-1003">Cell membrane</keyword>
<feature type="domain" description="CFEM" evidence="18">
    <location>
        <begin position="1"/>
        <end position="120"/>
    </location>
</feature>
<evidence type="ECO:0000256" key="1">
    <source>
        <dbReference type="ARBA" id="ARBA00004609"/>
    </source>
</evidence>
<comment type="similarity">
    <text evidence="3">Belongs to the RBT5 family.</text>
</comment>
<evidence type="ECO:0000256" key="4">
    <source>
        <dbReference type="ARBA" id="ARBA00022475"/>
    </source>
</evidence>
<dbReference type="EMBL" id="LSBJ02000002">
    <property type="protein sequence ID" value="OAQ69998.1"/>
    <property type="molecule type" value="Genomic_DNA"/>
</dbReference>
<evidence type="ECO:0000256" key="12">
    <source>
        <dbReference type="ARBA" id="ARBA00023157"/>
    </source>
</evidence>
<evidence type="ECO:0000256" key="13">
    <source>
        <dbReference type="ARBA" id="ARBA00023180"/>
    </source>
</evidence>
<evidence type="ECO:0000256" key="7">
    <source>
        <dbReference type="ARBA" id="ARBA00022622"/>
    </source>
</evidence>
<dbReference type="PANTHER" id="PTHR37928">
    <property type="entry name" value="CFEM DOMAIN PROTEIN (AFU_ORTHOLOGUE AFUA_6G14090)"/>
    <property type="match status" value="1"/>
</dbReference>
<feature type="binding site" description="axial binding residue" evidence="15">
    <location>
        <position position="52"/>
    </location>
    <ligand>
        <name>heme</name>
        <dbReference type="ChEBI" id="CHEBI:30413"/>
    </ligand>
    <ligandPart>
        <name>Fe</name>
        <dbReference type="ChEBI" id="CHEBI:18248"/>
    </ligandPart>
</feature>
<evidence type="ECO:0000313" key="20">
    <source>
        <dbReference type="Proteomes" id="UP000078397"/>
    </source>
</evidence>
<feature type="region of interest" description="Disordered" evidence="16">
    <location>
        <begin position="231"/>
        <end position="259"/>
    </location>
</feature>
<feature type="compositionally biased region" description="Low complexity" evidence="16">
    <location>
        <begin position="357"/>
        <end position="375"/>
    </location>
</feature>
<dbReference type="Pfam" id="PF05730">
    <property type="entry name" value="CFEM"/>
    <property type="match status" value="3"/>
</dbReference>
<comment type="caution">
    <text evidence="15">Lacks conserved residue(s) required for the propagation of feature annotation.</text>
</comment>
<evidence type="ECO:0000256" key="9">
    <source>
        <dbReference type="ARBA" id="ARBA00022729"/>
    </source>
</evidence>
<keyword evidence="6 15" id="KW-0349">Heme</keyword>
<proteinExistence type="inferred from homology"/>
<evidence type="ECO:0000256" key="2">
    <source>
        <dbReference type="ARBA" id="ARBA00004613"/>
    </source>
</evidence>
<dbReference type="AlphaFoldDB" id="A0A179FXP4"/>
<dbReference type="PANTHER" id="PTHR37928:SF2">
    <property type="entry name" value="GPI ANCHORED CFEM DOMAIN PROTEIN (AFU_ORTHOLOGUE AFUA_6G10580)"/>
    <property type="match status" value="1"/>
</dbReference>
<dbReference type="OrthoDB" id="4961608at2759"/>
<gene>
    <name evidence="19" type="ORF">VFPPC_02537</name>
</gene>
<dbReference type="RefSeq" id="XP_018146535.1">
    <property type="nucleotide sequence ID" value="XM_018282170.1"/>
</dbReference>
<comment type="subcellular location">
    <subcellularLocation>
        <location evidence="1">Cell membrane</location>
        <topology evidence="1">Lipid-anchor</topology>
        <topology evidence="1">GPI-anchor</topology>
    </subcellularLocation>
    <subcellularLocation>
        <location evidence="2">Secreted</location>
    </subcellularLocation>
</comment>
<evidence type="ECO:0000256" key="10">
    <source>
        <dbReference type="ARBA" id="ARBA00023004"/>
    </source>
</evidence>
<evidence type="ECO:0000313" key="19">
    <source>
        <dbReference type="EMBL" id="OAQ69998.1"/>
    </source>
</evidence>
<evidence type="ECO:0000256" key="8">
    <source>
        <dbReference type="ARBA" id="ARBA00022723"/>
    </source>
</evidence>
<keyword evidence="13" id="KW-0325">Glycoprotein</keyword>
<keyword evidence="7" id="KW-0336">GPI-anchor</keyword>
<name>A0A179FXP4_METCM</name>
<dbReference type="GO" id="GO:0046872">
    <property type="term" value="F:metal ion binding"/>
    <property type="evidence" value="ECO:0007669"/>
    <property type="project" value="UniProtKB-UniRule"/>
</dbReference>
<sequence length="428" mass="40646">MKNSLVLSFIALSSYAIATDDPCLSLTSKFPKCPFSCVSKAAASVGCTNTADLSCQCNPKSSSAIQSLAAGCALAACNPTDLPPAIDAGSSLCACVASHPATTTNAPSTSPTGSTSKPGGSTTSGPAPSTTPTGTGTGTTTGPTVTTGPTCVPSSPCDAVKSKVPACASSCIGSAAGKVGCDQQNLSCQCASSSAIQQAAFNCVSSACGLQTGAAVLQSVAAVCSCVSANPTKPCSGGTQPTTKPSGTESSGPGSSSGPVTSAPACSSVKQPDCGAVASTAIPSCAQQCFTSAAPGVNCQVTDFKCQCQPDAQKKLSTLLLPCVQKNCPPASLPGIIGGASSVCACATAPPGSGVCTTSGGGSAPTSGGQQPTNGTSGGNTSGGQQPTGGSSGSPPPTSSSPVVGGAGILEVSFAGVAGVVVLAAFVL</sequence>
<feature type="domain" description="CFEM" evidence="18">
    <location>
        <begin position="258"/>
        <end position="370"/>
    </location>
</feature>
<feature type="region of interest" description="Disordered" evidence="16">
    <location>
        <begin position="101"/>
        <end position="147"/>
    </location>
</feature>
<keyword evidence="9 17" id="KW-0732">Signal</keyword>
<evidence type="ECO:0000259" key="18">
    <source>
        <dbReference type="PROSITE" id="PS52012"/>
    </source>
</evidence>
<evidence type="ECO:0000256" key="6">
    <source>
        <dbReference type="ARBA" id="ARBA00022617"/>
    </source>
</evidence>
<feature type="compositionally biased region" description="Gly residues" evidence="16">
    <location>
        <begin position="376"/>
        <end position="392"/>
    </location>
</feature>
<feature type="compositionally biased region" description="Polar residues" evidence="16">
    <location>
        <begin position="231"/>
        <end position="240"/>
    </location>
</feature>
<dbReference type="KEGG" id="pchm:VFPPC_02537"/>